<dbReference type="InterPro" id="IPR013324">
    <property type="entry name" value="RNA_pol_sigma_r3/r4-like"/>
</dbReference>
<dbReference type="InterPro" id="IPR041916">
    <property type="entry name" value="Anti_sigma_zinc_sf"/>
</dbReference>
<feature type="compositionally biased region" description="Pro residues" evidence="6">
    <location>
        <begin position="326"/>
        <end position="366"/>
    </location>
</feature>
<keyword evidence="5" id="KW-0804">Transcription</keyword>
<feature type="region of interest" description="Disordered" evidence="6">
    <location>
        <begin position="321"/>
        <end position="372"/>
    </location>
</feature>
<dbReference type="InterPro" id="IPR007627">
    <property type="entry name" value="RNA_pol_sigma70_r2"/>
</dbReference>
<name>A4FNN2_SACEN</name>
<dbReference type="Proteomes" id="UP000006728">
    <property type="component" value="Chromosome"/>
</dbReference>
<dbReference type="RefSeq" id="WP_011875055.1">
    <property type="nucleotide sequence ID" value="NC_009142.1"/>
</dbReference>
<dbReference type="InterPro" id="IPR036388">
    <property type="entry name" value="WH-like_DNA-bd_sf"/>
</dbReference>
<evidence type="ECO:0008006" key="11">
    <source>
        <dbReference type="Google" id="ProtNLM"/>
    </source>
</evidence>
<feature type="region of interest" description="Disordered" evidence="6">
    <location>
        <begin position="650"/>
        <end position="763"/>
    </location>
</feature>
<keyword evidence="2" id="KW-0805">Transcription regulation</keyword>
<accession>A4FNN2</accession>
<evidence type="ECO:0000256" key="1">
    <source>
        <dbReference type="ARBA" id="ARBA00010641"/>
    </source>
</evidence>
<dbReference type="InterPro" id="IPR014284">
    <property type="entry name" value="RNA_pol_sigma-70_dom"/>
</dbReference>
<organism evidence="9 10">
    <name type="scientific">Saccharopolyspora erythraea (strain ATCC 11635 / DSM 40517 / JCM 4748 / NBRC 13426 / NCIMB 8594 / NRRL 2338)</name>
    <dbReference type="NCBI Taxonomy" id="405948"/>
    <lineage>
        <taxon>Bacteria</taxon>
        <taxon>Bacillati</taxon>
        <taxon>Actinomycetota</taxon>
        <taxon>Actinomycetes</taxon>
        <taxon>Pseudonocardiales</taxon>
        <taxon>Pseudonocardiaceae</taxon>
        <taxon>Saccharopolyspora</taxon>
    </lineage>
</organism>
<dbReference type="PANTHER" id="PTHR43133:SF8">
    <property type="entry name" value="RNA POLYMERASE SIGMA FACTOR HI_1459-RELATED"/>
    <property type="match status" value="1"/>
</dbReference>
<dbReference type="Gene3D" id="1.10.1740.10">
    <property type="match status" value="1"/>
</dbReference>
<dbReference type="PRINTS" id="PR01217">
    <property type="entry name" value="PRICHEXTENSN"/>
</dbReference>
<dbReference type="STRING" id="405948.SACE_6488"/>
<dbReference type="eggNOG" id="COG1595">
    <property type="taxonomic scope" value="Bacteria"/>
</dbReference>
<evidence type="ECO:0000256" key="4">
    <source>
        <dbReference type="ARBA" id="ARBA00023125"/>
    </source>
</evidence>
<sequence length="763" mass="78267">MSTAPSAGMQGPSDAELIEAVRHGSTDAYGELYQRHVTAAYNMARQVARSAAETDDLVSEAFAKVLDTLRAGRGPTTAFRAYLLTAVRNTAYDRTRRDKKLHLAPDVTEVSGADVGVPFTDTAVDGLERTLAAQAFSRLPERWQTVLWHVEIEGQSPSEVAPLLGLTANGVSALAYRAREGLRQAYLQVHLGQLESAPGVEHCRATMDRLGAWTRQGLSKRETAQVENHLDGCDRCRALAGELAEVNGALHSIIGPLVLGAGAAGYLAVSGGAGAGTAAAATSGAAGAAGTAPRQAVTTTASGAALVAAVALGLTTVTEVPRPLAADPPPVPAPAQQPPRPPQPPRPKPPAPKPQTPQPPPAPPPAVANLSATGPAAPIRLVAGGEAVALPITIRNTGSGPSEPVSTALSLPPGVSATVPGAATSRPATPVPPAAPGPASTTPQSALEAAAPDAQGPPLRCGGLAGGIACTTDRGLAPGETMVLNFMVRADPTATSGDITARVSAGRSVELRLPAVAVEVRPVRPTDGVDVEVAAWEAPWLGSRIEIDVRNTGGGSGRAEAVAELPEGVSATGLPLECQVRPDDERRIRCAAELEPGEEFDGVVWLTAEPLLSWPHEFDHHTGFAYREITVPVTATLGTATDRDTTDVRLWFPWHGSPEPEPEPGIPPLPGSEPTVPPSGTPETEPTSGAVPIPTPPVPTGAEEPSSTSEAPEPSPADGPQDPVCPAPWPLRSPDAGCPPPLPLPISVTPQDAGSPGRGWPFG</sequence>
<dbReference type="NCBIfam" id="TIGR02937">
    <property type="entry name" value="sigma70-ECF"/>
    <property type="match status" value="1"/>
</dbReference>
<feature type="domain" description="RNA polymerase sigma-70 region 2" evidence="7">
    <location>
        <begin position="32"/>
        <end position="99"/>
    </location>
</feature>
<evidence type="ECO:0000259" key="7">
    <source>
        <dbReference type="Pfam" id="PF04542"/>
    </source>
</evidence>
<gene>
    <name evidence="9" type="ordered locus">SACE_6488</name>
</gene>
<dbReference type="GO" id="GO:0003677">
    <property type="term" value="F:DNA binding"/>
    <property type="evidence" value="ECO:0007669"/>
    <property type="project" value="UniProtKB-KW"/>
</dbReference>
<feature type="compositionally biased region" description="Polar residues" evidence="6">
    <location>
        <begin position="396"/>
        <end position="409"/>
    </location>
</feature>
<dbReference type="Pfam" id="PF13490">
    <property type="entry name" value="zf-HC2"/>
    <property type="match status" value="1"/>
</dbReference>
<dbReference type="EMBL" id="AM420293">
    <property type="protein sequence ID" value="CAM05657.1"/>
    <property type="molecule type" value="Genomic_DNA"/>
</dbReference>
<dbReference type="GO" id="GO:0016987">
    <property type="term" value="F:sigma factor activity"/>
    <property type="evidence" value="ECO:0007669"/>
    <property type="project" value="UniProtKB-KW"/>
</dbReference>
<feature type="compositionally biased region" description="Low complexity" evidence="6">
    <location>
        <begin position="702"/>
        <end position="712"/>
    </location>
</feature>
<evidence type="ECO:0000256" key="5">
    <source>
        <dbReference type="ARBA" id="ARBA00023163"/>
    </source>
</evidence>
<evidence type="ECO:0000313" key="10">
    <source>
        <dbReference type="Proteomes" id="UP000006728"/>
    </source>
</evidence>
<comment type="similarity">
    <text evidence="1">Belongs to the sigma-70 factor family. ECF subfamily.</text>
</comment>
<dbReference type="Gene3D" id="1.10.10.1320">
    <property type="entry name" value="Anti-sigma factor, zinc-finger domain"/>
    <property type="match status" value="1"/>
</dbReference>
<feature type="compositionally biased region" description="Pro residues" evidence="6">
    <location>
        <begin position="663"/>
        <end position="680"/>
    </location>
</feature>
<dbReference type="InterPro" id="IPR013325">
    <property type="entry name" value="RNA_pol_sigma_r2"/>
</dbReference>
<feature type="region of interest" description="Disordered" evidence="6">
    <location>
        <begin position="396"/>
        <end position="454"/>
    </location>
</feature>
<dbReference type="PANTHER" id="PTHR43133">
    <property type="entry name" value="RNA POLYMERASE ECF-TYPE SIGMA FACTO"/>
    <property type="match status" value="1"/>
</dbReference>
<feature type="compositionally biased region" description="Pro residues" evidence="6">
    <location>
        <begin position="713"/>
        <end position="744"/>
    </location>
</feature>
<dbReference type="Gene3D" id="1.10.10.10">
    <property type="entry name" value="Winged helix-like DNA-binding domain superfamily/Winged helix DNA-binding domain"/>
    <property type="match status" value="1"/>
</dbReference>
<dbReference type="SUPFAM" id="SSF88946">
    <property type="entry name" value="Sigma2 domain of RNA polymerase sigma factors"/>
    <property type="match status" value="1"/>
</dbReference>
<reference evidence="9 10" key="1">
    <citation type="journal article" date="2007" name="Nat. Biotechnol.">
        <title>Complete genome sequence of the erythromycin-producing bacterium Saccharopolyspora erythraea NRRL23338.</title>
        <authorList>
            <person name="Oliynyk M."/>
            <person name="Samborskyy M."/>
            <person name="Lester J.B."/>
            <person name="Mironenko T."/>
            <person name="Scott N."/>
            <person name="Dickens S."/>
            <person name="Haydock S.F."/>
            <person name="Leadlay P.F."/>
        </authorList>
    </citation>
    <scope>NUCLEOTIDE SEQUENCE [LARGE SCALE GENOMIC DNA]</scope>
    <source>
        <strain evidence="10">ATCC 11635 / DSM 40517 / JCM 4748 / NBRC 13426 / NCIMB 8594 / NRRL 2338</strain>
    </source>
</reference>
<evidence type="ECO:0000259" key="8">
    <source>
        <dbReference type="Pfam" id="PF13490"/>
    </source>
</evidence>
<evidence type="ECO:0000256" key="2">
    <source>
        <dbReference type="ARBA" id="ARBA00023015"/>
    </source>
</evidence>
<dbReference type="SUPFAM" id="SSF88659">
    <property type="entry name" value="Sigma3 and sigma4 domains of RNA polymerase sigma factors"/>
    <property type="match status" value="1"/>
</dbReference>
<keyword evidence="4" id="KW-0238">DNA-binding</keyword>
<evidence type="ECO:0000313" key="9">
    <source>
        <dbReference type="EMBL" id="CAM05657.1"/>
    </source>
</evidence>
<dbReference type="GO" id="GO:0006352">
    <property type="term" value="P:DNA-templated transcription initiation"/>
    <property type="evidence" value="ECO:0007669"/>
    <property type="project" value="InterPro"/>
</dbReference>
<feature type="compositionally biased region" description="Low complexity" evidence="6">
    <location>
        <begin position="437"/>
        <end position="446"/>
    </location>
</feature>
<dbReference type="InterPro" id="IPR027383">
    <property type="entry name" value="Znf_put"/>
</dbReference>
<evidence type="ECO:0000256" key="3">
    <source>
        <dbReference type="ARBA" id="ARBA00023082"/>
    </source>
</evidence>
<protein>
    <recommendedName>
        <fullName evidence="11">RNA polymerase sigma factor (Sigma-70 family)</fullName>
    </recommendedName>
</protein>
<proteinExistence type="inferred from homology"/>
<dbReference type="Pfam" id="PF04542">
    <property type="entry name" value="Sigma70_r2"/>
    <property type="match status" value="1"/>
</dbReference>
<dbReference type="AlphaFoldDB" id="A4FNN2"/>
<keyword evidence="3" id="KW-0731">Sigma factor</keyword>
<keyword evidence="10" id="KW-1185">Reference proteome</keyword>
<dbReference type="HOGENOM" id="CLU_021839_1_0_11"/>
<evidence type="ECO:0000256" key="6">
    <source>
        <dbReference type="SAM" id="MobiDB-lite"/>
    </source>
</evidence>
<dbReference type="KEGG" id="sen:SACE_6488"/>
<feature type="domain" description="Putative zinc-finger" evidence="8">
    <location>
        <begin position="203"/>
        <end position="237"/>
    </location>
</feature>
<dbReference type="InterPro" id="IPR039425">
    <property type="entry name" value="RNA_pol_sigma-70-like"/>
</dbReference>